<sequence length="69" mass="7100">MSMDDKIGAKADDLGGKAKKAAGSLTGNEKLENEGKADQAKAGLREAAENVKEALGDAADKVKNALKKD</sequence>
<dbReference type="InterPro" id="IPR008462">
    <property type="entry name" value="CsbD"/>
</dbReference>
<evidence type="ECO:0000259" key="3">
    <source>
        <dbReference type="Pfam" id="PF05532"/>
    </source>
</evidence>
<comment type="caution">
    <text evidence="4">The sequence shown here is derived from an EMBL/GenBank/DDBJ whole genome shotgun (WGS) entry which is preliminary data.</text>
</comment>
<reference evidence="5" key="1">
    <citation type="journal article" date="2019" name="Int. J. Syst. Evol. Microbiol.">
        <title>The Global Catalogue of Microorganisms (GCM) 10K type strain sequencing project: providing services to taxonomists for standard genome sequencing and annotation.</title>
        <authorList>
            <consortium name="The Broad Institute Genomics Platform"/>
            <consortium name="The Broad Institute Genome Sequencing Center for Infectious Disease"/>
            <person name="Wu L."/>
            <person name="Ma J."/>
        </authorList>
    </citation>
    <scope>NUCLEOTIDE SEQUENCE [LARGE SCALE GENOMIC DNA]</scope>
    <source>
        <strain evidence="5">CGMCC 4.7638</strain>
    </source>
</reference>
<organism evidence="4 5">
    <name type="scientific">Amycolatopsis albidoflavus</name>
    <dbReference type="NCBI Taxonomy" id="102226"/>
    <lineage>
        <taxon>Bacteria</taxon>
        <taxon>Bacillati</taxon>
        <taxon>Actinomycetota</taxon>
        <taxon>Actinomycetes</taxon>
        <taxon>Pseudonocardiales</taxon>
        <taxon>Pseudonocardiaceae</taxon>
        <taxon>Amycolatopsis</taxon>
    </lineage>
</organism>
<evidence type="ECO:0000313" key="5">
    <source>
        <dbReference type="Proteomes" id="UP001597542"/>
    </source>
</evidence>
<feature type="compositionally biased region" description="Basic and acidic residues" evidence="2">
    <location>
        <begin position="1"/>
        <end position="16"/>
    </location>
</feature>
<dbReference type="Proteomes" id="UP001597542">
    <property type="component" value="Unassembled WGS sequence"/>
</dbReference>
<dbReference type="Pfam" id="PF05532">
    <property type="entry name" value="CsbD"/>
    <property type="match status" value="1"/>
</dbReference>
<dbReference type="Gene3D" id="1.10.1470.10">
    <property type="entry name" value="YjbJ"/>
    <property type="match status" value="1"/>
</dbReference>
<evidence type="ECO:0000256" key="1">
    <source>
        <dbReference type="ARBA" id="ARBA00009129"/>
    </source>
</evidence>
<protein>
    <submittedName>
        <fullName evidence="4">CsbD family protein</fullName>
    </submittedName>
</protein>
<feature type="compositionally biased region" description="Basic and acidic residues" evidence="2">
    <location>
        <begin position="29"/>
        <end position="45"/>
    </location>
</feature>
<feature type="domain" description="CsbD-like" evidence="3">
    <location>
        <begin position="5"/>
        <end position="55"/>
    </location>
</feature>
<dbReference type="EMBL" id="JBHUKQ010000015">
    <property type="protein sequence ID" value="MFD2484419.1"/>
    <property type="molecule type" value="Genomic_DNA"/>
</dbReference>
<name>A0ABW5I5C4_9PSEU</name>
<keyword evidence="5" id="KW-1185">Reference proteome</keyword>
<dbReference type="SUPFAM" id="SSF69047">
    <property type="entry name" value="Hypothetical protein YjbJ"/>
    <property type="match status" value="1"/>
</dbReference>
<comment type="similarity">
    <text evidence="1">Belongs to the UPF0337 (CsbD) family.</text>
</comment>
<evidence type="ECO:0000313" key="4">
    <source>
        <dbReference type="EMBL" id="MFD2484419.1"/>
    </source>
</evidence>
<dbReference type="RefSeq" id="WP_344275048.1">
    <property type="nucleotide sequence ID" value="NZ_BAAAHV010000012.1"/>
</dbReference>
<proteinExistence type="inferred from homology"/>
<feature type="region of interest" description="Disordered" evidence="2">
    <location>
        <begin position="1"/>
        <end position="45"/>
    </location>
</feature>
<dbReference type="InterPro" id="IPR036629">
    <property type="entry name" value="YjbJ_sf"/>
</dbReference>
<evidence type="ECO:0000256" key="2">
    <source>
        <dbReference type="SAM" id="MobiDB-lite"/>
    </source>
</evidence>
<gene>
    <name evidence="4" type="ORF">ACFSUT_29365</name>
</gene>
<accession>A0ABW5I5C4</accession>